<organism evidence="1 2">
    <name type="scientific">Peronospora matthiolae</name>
    <dbReference type="NCBI Taxonomy" id="2874970"/>
    <lineage>
        <taxon>Eukaryota</taxon>
        <taxon>Sar</taxon>
        <taxon>Stramenopiles</taxon>
        <taxon>Oomycota</taxon>
        <taxon>Peronosporomycetes</taxon>
        <taxon>Peronosporales</taxon>
        <taxon>Peronosporaceae</taxon>
        <taxon>Peronospora</taxon>
    </lineage>
</organism>
<reference evidence="1" key="1">
    <citation type="submission" date="2024-01" db="EMBL/GenBank/DDBJ databases">
        <authorList>
            <person name="Webb A."/>
        </authorList>
    </citation>
    <scope>NUCLEOTIDE SEQUENCE</scope>
    <source>
        <strain evidence="1">Pm1</strain>
    </source>
</reference>
<evidence type="ECO:0000313" key="2">
    <source>
        <dbReference type="Proteomes" id="UP001162060"/>
    </source>
</evidence>
<accession>A0AAV1TVS6</accession>
<dbReference type="Proteomes" id="UP001162060">
    <property type="component" value="Unassembled WGS sequence"/>
</dbReference>
<sequence length="36" mass="3889">MEVDPLGGSKYLILIVDEGSGCMKGFSLRAKSDNEE</sequence>
<proteinExistence type="predicted"/>
<dbReference type="EMBL" id="CAKLBY020000100">
    <property type="protein sequence ID" value="CAK7926511.1"/>
    <property type="molecule type" value="Genomic_DNA"/>
</dbReference>
<dbReference type="AlphaFoldDB" id="A0AAV1TVS6"/>
<protein>
    <submittedName>
        <fullName evidence="1">Uncharacterized protein</fullName>
    </submittedName>
</protein>
<name>A0AAV1TVS6_9STRA</name>
<gene>
    <name evidence="1" type="ORF">PM001_LOCUS11661</name>
</gene>
<evidence type="ECO:0000313" key="1">
    <source>
        <dbReference type="EMBL" id="CAK7926511.1"/>
    </source>
</evidence>
<comment type="caution">
    <text evidence="1">The sequence shown here is derived from an EMBL/GenBank/DDBJ whole genome shotgun (WGS) entry which is preliminary data.</text>
</comment>